<dbReference type="EMBL" id="JANIDY010000002">
    <property type="protein sequence ID" value="MCX5618152.1"/>
    <property type="molecule type" value="Genomic_DNA"/>
</dbReference>
<evidence type="ECO:0000256" key="2">
    <source>
        <dbReference type="SAM" id="SignalP"/>
    </source>
</evidence>
<proteinExistence type="predicted"/>
<dbReference type="Proteomes" id="UP001165576">
    <property type="component" value="Unassembled WGS sequence"/>
</dbReference>
<name>A0ABT3WK25_9PROT</name>
<evidence type="ECO:0000313" key="3">
    <source>
        <dbReference type="EMBL" id="MCX5618152.1"/>
    </source>
</evidence>
<feature type="compositionally biased region" description="Low complexity" evidence="1">
    <location>
        <begin position="85"/>
        <end position="97"/>
    </location>
</feature>
<protein>
    <submittedName>
        <fullName evidence="3">Uncharacterized protein</fullName>
    </submittedName>
</protein>
<evidence type="ECO:0000313" key="4">
    <source>
        <dbReference type="Proteomes" id="UP001165576"/>
    </source>
</evidence>
<keyword evidence="4" id="KW-1185">Reference proteome</keyword>
<feature type="region of interest" description="Disordered" evidence="1">
    <location>
        <begin position="85"/>
        <end position="104"/>
    </location>
</feature>
<dbReference type="RefSeq" id="WP_266116664.1">
    <property type="nucleotide sequence ID" value="NZ_JANIDY010000002.1"/>
</dbReference>
<feature type="signal peptide" evidence="2">
    <location>
        <begin position="1"/>
        <end position="23"/>
    </location>
</feature>
<comment type="caution">
    <text evidence="3">The sequence shown here is derived from an EMBL/GenBank/DDBJ whole genome shotgun (WGS) entry which is preliminary data.</text>
</comment>
<gene>
    <name evidence="3" type="ORF">NQF86_05680</name>
</gene>
<evidence type="ECO:0000256" key="1">
    <source>
        <dbReference type="SAM" id="MobiDB-lite"/>
    </source>
</evidence>
<feature type="chain" id="PRO_5046311423" evidence="2">
    <location>
        <begin position="24"/>
        <end position="173"/>
    </location>
</feature>
<organism evidence="3 4">
    <name type="scientific">Bombella pluederhausensis</name>
    <dbReference type="NCBI Taxonomy" id="2967336"/>
    <lineage>
        <taxon>Bacteria</taxon>
        <taxon>Pseudomonadati</taxon>
        <taxon>Pseudomonadota</taxon>
        <taxon>Alphaproteobacteria</taxon>
        <taxon>Acetobacterales</taxon>
        <taxon>Acetobacteraceae</taxon>
        <taxon>Bombella</taxon>
    </lineage>
</organism>
<reference evidence="3" key="1">
    <citation type="submission" date="2022-07" db="EMBL/GenBank/DDBJ databases">
        <title>Bombella genomes.</title>
        <authorList>
            <person name="Harer L."/>
            <person name="Styblova S."/>
            <person name="Ehrmann M."/>
        </authorList>
    </citation>
    <scope>NUCLEOTIDE SEQUENCE</scope>
    <source>
        <strain evidence="3">TMW 2.2543</strain>
    </source>
</reference>
<accession>A0ABT3WK25</accession>
<keyword evidence="2" id="KW-0732">Signal</keyword>
<sequence>MKLARLCLSAVACSMLSATAAMAETPAAPTPAPSAPAPAAAPAPTTGPMSLYACHRAFNAAKRAGKLNGQQYADFRQSHCKGSDAAAQSSASAPAEAGNSSPATAQAAAGNAVFPSQIAPEFASLTPGKARMQTCLAQYNANKTAGHNGGLRWIQKGGGYYSECNMRLKETAK</sequence>